<dbReference type="InterPro" id="IPR029058">
    <property type="entry name" value="AB_hydrolase_fold"/>
</dbReference>
<dbReference type="PANTHER" id="PTHR48081:SF33">
    <property type="entry name" value="KYNURENINE FORMAMIDASE"/>
    <property type="match status" value="1"/>
</dbReference>
<feature type="domain" description="Alpha/beta hydrolase fold-3" evidence="2">
    <location>
        <begin position="65"/>
        <end position="179"/>
    </location>
</feature>
<dbReference type="AlphaFoldDB" id="A0A0F9USB5"/>
<evidence type="ECO:0000313" key="3">
    <source>
        <dbReference type="EMBL" id="KKN90367.1"/>
    </source>
</evidence>
<evidence type="ECO:0000256" key="1">
    <source>
        <dbReference type="ARBA" id="ARBA00022801"/>
    </source>
</evidence>
<dbReference type="Gene3D" id="3.40.50.1820">
    <property type="entry name" value="alpha/beta hydrolase"/>
    <property type="match status" value="1"/>
</dbReference>
<dbReference type="SUPFAM" id="SSF53474">
    <property type="entry name" value="alpha/beta-Hydrolases"/>
    <property type="match status" value="1"/>
</dbReference>
<comment type="caution">
    <text evidence="3">The sequence shown here is derived from an EMBL/GenBank/DDBJ whole genome shotgun (WGS) entry which is preliminary data.</text>
</comment>
<organism evidence="3">
    <name type="scientific">marine sediment metagenome</name>
    <dbReference type="NCBI Taxonomy" id="412755"/>
    <lineage>
        <taxon>unclassified sequences</taxon>
        <taxon>metagenomes</taxon>
        <taxon>ecological metagenomes</taxon>
    </lineage>
</organism>
<accession>A0A0F9USB5</accession>
<proteinExistence type="predicted"/>
<dbReference type="GO" id="GO:0016787">
    <property type="term" value="F:hydrolase activity"/>
    <property type="evidence" value="ECO:0007669"/>
    <property type="project" value="UniProtKB-KW"/>
</dbReference>
<gene>
    <name evidence="3" type="ORF">LCGC14_0229800</name>
</gene>
<dbReference type="EMBL" id="LAZR01000111">
    <property type="protein sequence ID" value="KKN90367.1"/>
    <property type="molecule type" value="Genomic_DNA"/>
</dbReference>
<sequence length="263" mass="28843">MQLDDAYANAAYIENAEAFPPRWQKAAAEFRKKLGFRAQKNISYGPTDREVFDLFEPEGVSRGTVIFIHGGYWKAFAPADWSHLAAGPLARGYAVAMVGYDLCPDVRITQITGQVARAISEIAKRTQGALALVGHSAGGQQVARMTDPLILSGDVRDRIDNIVAISPVADLMPLLQTSMNEILKLDEAEATAESPVNMTPPHGVNVTIWVGADERPAFLEQAEQFSRVWGAKQFVVEGRHHFDIIDLLEDPESDMVKALLGIK</sequence>
<name>A0A0F9USB5_9ZZZZ</name>
<dbReference type="InterPro" id="IPR013094">
    <property type="entry name" value="AB_hydrolase_3"/>
</dbReference>
<dbReference type="Pfam" id="PF07859">
    <property type="entry name" value="Abhydrolase_3"/>
    <property type="match status" value="1"/>
</dbReference>
<dbReference type="PANTHER" id="PTHR48081">
    <property type="entry name" value="AB HYDROLASE SUPERFAMILY PROTEIN C4A8.06C"/>
    <property type="match status" value="1"/>
</dbReference>
<keyword evidence="1" id="KW-0378">Hydrolase</keyword>
<evidence type="ECO:0000259" key="2">
    <source>
        <dbReference type="Pfam" id="PF07859"/>
    </source>
</evidence>
<protein>
    <recommendedName>
        <fullName evidence="2">Alpha/beta hydrolase fold-3 domain-containing protein</fullName>
    </recommendedName>
</protein>
<reference evidence="3" key="1">
    <citation type="journal article" date="2015" name="Nature">
        <title>Complex archaea that bridge the gap between prokaryotes and eukaryotes.</title>
        <authorList>
            <person name="Spang A."/>
            <person name="Saw J.H."/>
            <person name="Jorgensen S.L."/>
            <person name="Zaremba-Niedzwiedzka K."/>
            <person name="Martijn J."/>
            <person name="Lind A.E."/>
            <person name="van Eijk R."/>
            <person name="Schleper C."/>
            <person name="Guy L."/>
            <person name="Ettema T.J."/>
        </authorList>
    </citation>
    <scope>NUCLEOTIDE SEQUENCE</scope>
</reference>
<dbReference type="InterPro" id="IPR050300">
    <property type="entry name" value="GDXG_lipolytic_enzyme"/>
</dbReference>